<dbReference type="AlphaFoldDB" id="A0A010YY77"/>
<dbReference type="Proteomes" id="UP000021053">
    <property type="component" value="Unassembled WGS sequence"/>
</dbReference>
<gene>
    <name evidence="2" type="ORF">CryarDRAFT_1229</name>
</gene>
<dbReference type="EMBL" id="JFBT01000001">
    <property type="protein sequence ID" value="EXG80163.1"/>
    <property type="molecule type" value="Genomic_DNA"/>
</dbReference>
<protein>
    <submittedName>
        <fullName evidence="2">Uncharacterized protein</fullName>
    </submittedName>
</protein>
<evidence type="ECO:0000313" key="2">
    <source>
        <dbReference type="EMBL" id="EXG80163.1"/>
    </source>
</evidence>
<organism evidence="2 3">
    <name type="scientific">Cryptosporangium arvum DSM 44712</name>
    <dbReference type="NCBI Taxonomy" id="927661"/>
    <lineage>
        <taxon>Bacteria</taxon>
        <taxon>Bacillati</taxon>
        <taxon>Actinomycetota</taxon>
        <taxon>Actinomycetes</taxon>
        <taxon>Cryptosporangiales</taxon>
        <taxon>Cryptosporangiaceae</taxon>
        <taxon>Cryptosporangium</taxon>
    </lineage>
</organism>
<proteinExistence type="predicted"/>
<evidence type="ECO:0000313" key="3">
    <source>
        <dbReference type="Proteomes" id="UP000021053"/>
    </source>
</evidence>
<dbReference type="OrthoDB" id="9948223at2"/>
<evidence type="ECO:0000256" key="1">
    <source>
        <dbReference type="SAM" id="MobiDB-lite"/>
    </source>
</evidence>
<reference evidence="2 3" key="1">
    <citation type="submission" date="2013-07" db="EMBL/GenBank/DDBJ databases">
        <authorList>
            <consortium name="DOE Joint Genome Institute"/>
            <person name="Eisen J."/>
            <person name="Huntemann M."/>
            <person name="Han J."/>
            <person name="Chen A."/>
            <person name="Kyrpides N."/>
            <person name="Mavromatis K."/>
            <person name="Markowitz V."/>
            <person name="Palaniappan K."/>
            <person name="Ivanova N."/>
            <person name="Schaumberg A."/>
            <person name="Pati A."/>
            <person name="Liolios K."/>
            <person name="Nordberg H.P."/>
            <person name="Cantor M.N."/>
            <person name="Hua S.X."/>
            <person name="Woyke T."/>
        </authorList>
    </citation>
    <scope>NUCLEOTIDE SEQUENCE [LARGE SCALE GENOMIC DNA]</scope>
    <source>
        <strain evidence="2 3">DSM 44712</strain>
    </source>
</reference>
<dbReference type="RefSeq" id="WP_157017410.1">
    <property type="nucleotide sequence ID" value="NZ_KK073874.1"/>
</dbReference>
<accession>A0A010YY77</accession>
<name>A0A010YY77_9ACTN</name>
<comment type="caution">
    <text evidence="2">The sequence shown here is derived from an EMBL/GenBank/DDBJ whole genome shotgun (WGS) entry which is preliminary data.</text>
</comment>
<dbReference type="HOGENOM" id="CLU_2583833_0_0_11"/>
<sequence length="80" mass="8719">MSAARRVNTAERTPAEVEAAEKFIADLIARGEAVEIDHTPADGADTQNDAVEKPLPSGATHEVVRRDGETVVKRRRYSAF</sequence>
<keyword evidence="3" id="KW-1185">Reference proteome</keyword>
<feature type="region of interest" description="Disordered" evidence="1">
    <location>
        <begin position="38"/>
        <end position="68"/>
    </location>
</feature>